<keyword evidence="4" id="KW-1185">Reference proteome</keyword>
<feature type="signal peptide" evidence="1">
    <location>
        <begin position="1"/>
        <end position="24"/>
    </location>
</feature>
<evidence type="ECO:0000313" key="3">
    <source>
        <dbReference type="EMBL" id="MED6212608.1"/>
    </source>
</evidence>
<name>A0ABU6YU37_9FABA</name>
<dbReference type="Proteomes" id="UP001341840">
    <property type="component" value="Unassembled WGS sequence"/>
</dbReference>
<proteinExistence type="predicted"/>
<sequence length="95" mass="10338">MLTVIKVICVAYLLFLLGSQDSNSVAQGQMLSILTKPDPDDSAASARWLLSLNSWGVLNTISTDLNGAPFGLNWLMNIPRKPNLLEFPCFPSTQG</sequence>
<dbReference type="InterPro" id="IPR012349">
    <property type="entry name" value="Split_barrel_FMN-bd"/>
</dbReference>
<accession>A0ABU6YU37</accession>
<feature type="chain" id="PRO_5046473077" description="CREG-like beta-barrel domain-containing protein" evidence="1">
    <location>
        <begin position="25"/>
        <end position="95"/>
    </location>
</feature>
<evidence type="ECO:0000256" key="1">
    <source>
        <dbReference type="SAM" id="SignalP"/>
    </source>
</evidence>
<dbReference type="InterPro" id="IPR055343">
    <property type="entry name" value="CREG_beta-barrel"/>
</dbReference>
<dbReference type="EMBL" id="JASCZI010243060">
    <property type="protein sequence ID" value="MED6212608.1"/>
    <property type="molecule type" value="Genomic_DNA"/>
</dbReference>
<dbReference type="Gene3D" id="2.30.110.10">
    <property type="entry name" value="Electron Transport, Fmn-binding Protein, Chain A"/>
    <property type="match status" value="1"/>
</dbReference>
<evidence type="ECO:0000259" key="2">
    <source>
        <dbReference type="Pfam" id="PF13883"/>
    </source>
</evidence>
<comment type="caution">
    <text evidence="3">The sequence shown here is derived from an EMBL/GenBank/DDBJ whole genome shotgun (WGS) entry which is preliminary data.</text>
</comment>
<gene>
    <name evidence="3" type="ORF">PIB30_085106</name>
</gene>
<evidence type="ECO:0000313" key="4">
    <source>
        <dbReference type="Proteomes" id="UP001341840"/>
    </source>
</evidence>
<protein>
    <recommendedName>
        <fullName evidence="2">CREG-like beta-barrel domain-containing protein</fullName>
    </recommendedName>
</protein>
<keyword evidence="1" id="KW-0732">Signal</keyword>
<dbReference type="Pfam" id="PF13883">
    <property type="entry name" value="CREG_beta-barrel"/>
    <property type="match status" value="1"/>
</dbReference>
<reference evidence="3 4" key="1">
    <citation type="journal article" date="2023" name="Plants (Basel)">
        <title>Bridging the Gap: Combining Genomics and Transcriptomics Approaches to Understand Stylosanthes scabra, an Orphan Legume from the Brazilian Caatinga.</title>
        <authorList>
            <person name="Ferreira-Neto J.R.C."/>
            <person name="da Silva M.D."/>
            <person name="Binneck E."/>
            <person name="de Melo N.F."/>
            <person name="da Silva R.H."/>
            <person name="de Melo A.L.T.M."/>
            <person name="Pandolfi V."/>
            <person name="Bustamante F.O."/>
            <person name="Brasileiro-Vidal A.C."/>
            <person name="Benko-Iseppon A.M."/>
        </authorList>
    </citation>
    <scope>NUCLEOTIDE SEQUENCE [LARGE SCALE GENOMIC DNA]</scope>
    <source>
        <tissue evidence="3">Leaves</tissue>
    </source>
</reference>
<feature type="domain" description="CREG-like beta-barrel" evidence="2">
    <location>
        <begin position="37"/>
        <end position="72"/>
    </location>
</feature>
<organism evidence="3 4">
    <name type="scientific">Stylosanthes scabra</name>
    <dbReference type="NCBI Taxonomy" id="79078"/>
    <lineage>
        <taxon>Eukaryota</taxon>
        <taxon>Viridiplantae</taxon>
        <taxon>Streptophyta</taxon>
        <taxon>Embryophyta</taxon>
        <taxon>Tracheophyta</taxon>
        <taxon>Spermatophyta</taxon>
        <taxon>Magnoliopsida</taxon>
        <taxon>eudicotyledons</taxon>
        <taxon>Gunneridae</taxon>
        <taxon>Pentapetalae</taxon>
        <taxon>rosids</taxon>
        <taxon>fabids</taxon>
        <taxon>Fabales</taxon>
        <taxon>Fabaceae</taxon>
        <taxon>Papilionoideae</taxon>
        <taxon>50 kb inversion clade</taxon>
        <taxon>dalbergioids sensu lato</taxon>
        <taxon>Dalbergieae</taxon>
        <taxon>Pterocarpus clade</taxon>
        <taxon>Stylosanthes</taxon>
    </lineage>
</organism>